<dbReference type="GeneID" id="86155507"/>
<organism evidence="3 4">
    <name type="scientific">Actinobacillus porcitonsillarum</name>
    <dbReference type="NCBI Taxonomy" id="189834"/>
    <lineage>
        <taxon>Bacteria</taxon>
        <taxon>Pseudomonadati</taxon>
        <taxon>Pseudomonadota</taxon>
        <taxon>Gammaproteobacteria</taxon>
        <taxon>Pasteurellales</taxon>
        <taxon>Pasteurellaceae</taxon>
        <taxon>Actinobacillus</taxon>
    </lineage>
</organism>
<protein>
    <recommendedName>
        <fullName evidence="2">YCII-related domain-containing protein</fullName>
    </recommendedName>
</protein>
<dbReference type="InterPro" id="IPR011008">
    <property type="entry name" value="Dimeric_a/b-barrel"/>
</dbReference>
<evidence type="ECO:0000259" key="2">
    <source>
        <dbReference type="Pfam" id="PF03795"/>
    </source>
</evidence>
<name>A0A2U8FHP8_9PAST</name>
<proteinExistence type="inferred from homology"/>
<dbReference type="PANTHER" id="PTHR37828:SF1">
    <property type="entry name" value="YCII-RELATED DOMAIN-CONTAINING PROTEIN"/>
    <property type="match status" value="1"/>
</dbReference>
<dbReference type="KEGG" id="apor:DDU33_02750"/>
<dbReference type="RefSeq" id="WP_005823215.1">
    <property type="nucleotide sequence ID" value="NZ_CP029206.1"/>
</dbReference>
<sequence>MYLIDISLKNSTLSEEEQAKQLDAHRAWFAKYFQQGNFLLLGPYLDKERAGVIIAQTESREQLESILAEDVYYPNLADYQIREFKAAMVAENIQQFQGA</sequence>
<dbReference type="Gene3D" id="3.30.70.1060">
    <property type="entry name" value="Dimeric alpha+beta barrel"/>
    <property type="match status" value="1"/>
</dbReference>
<evidence type="ECO:0000313" key="3">
    <source>
        <dbReference type="EMBL" id="AWI50482.1"/>
    </source>
</evidence>
<accession>A0A2U8FHP8</accession>
<gene>
    <name evidence="3" type="ORF">DDU33_02750</name>
</gene>
<dbReference type="Proteomes" id="UP000244920">
    <property type="component" value="Chromosome"/>
</dbReference>
<feature type="domain" description="YCII-related" evidence="2">
    <location>
        <begin position="10"/>
        <end position="85"/>
    </location>
</feature>
<dbReference type="AlphaFoldDB" id="A0A2U8FHP8"/>
<reference evidence="4" key="1">
    <citation type="submission" date="2018-05" db="EMBL/GenBank/DDBJ databases">
        <title>Complete genome sequence of Actinobacillus porcitonsillarum reference strain 9953L55 (CCUG 46996).</title>
        <authorList>
            <person name="Dona V."/>
            <person name="Perreten V."/>
        </authorList>
    </citation>
    <scope>NUCLEOTIDE SEQUENCE [LARGE SCALE GENOMIC DNA]</scope>
    <source>
        <strain evidence="4">9953L55</strain>
    </source>
</reference>
<evidence type="ECO:0000313" key="4">
    <source>
        <dbReference type="Proteomes" id="UP000244920"/>
    </source>
</evidence>
<evidence type="ECO:0000256" key="1">
    <source>
        <dbReference type="ARBA" id="ARBA00007689"/>
    </source>
</evidence>
<keyword evidence="4" id="KW-1185">Reference proteome</keyword>
<comment type="similarity">
    <text evidence="1">Belongs to the YciI family.</text>
</comment>
<dbReference type="SUPFAM" id="SSF54909">
    <property type="entry name" value="Dimeric alpha+beta barrel"/>
    <property type="match status" value="1"/>
</dbReference>
<dbReference type="InterPro" id="IPR005545">
    <property type="entry name" value="YCII"/>
</dbReference>
<dbReference type="EMBL" id="CP029206">
    <property type="protein sequence ID" value="AWI50482.1"/>
    <property type="molecule type" value="Genomic_DNA"/>
</dbReference>
<dbReference type="PANTHER" id="PTHR37828">
    <property type="entry name" value="GSR2449 PROTEIN"/>
    <property type="match status" value="1"/>
</dbReference>
<dbReference type="Pfam" id="PF03795">
    <property type="entry name" value="YCII"/>
    <property type="match status" value="1"/>
</dbReference>